<dbReference type="InterPro" id="IPR024535">
    <property type="entry name" value="RHGA/B-epi-like_pectate_lyase"/>
</dbReference>
<dbReference type="InterPro" id="IPR012334">
    <property type="entry name" value="Pectin_lyas_fold"/>
</dbReference>
<dbReference type="Proteomes" id="UP000181980">
    <property type="component" value="Unassembled WGS sequence"/>
</dbReference>
<evidence type="ECO:0000259" key="4">
    <source>
        <dbReference type="Pfam" id="PF13229"/>
    </source>
</evidence>
<accession>A0A1H5CPZ6</accession>
<feature type="domain" description="Right handed beta helix" evidence="4">
    <location>
        <begin position="355"/>
        <end position="494"/>
    </location>
</feature>
<evidence type="ECO:0000256" key="2">
    <source>
        <dbReference type="SAM" id="SignalP"/>
    </source>
</evidence>
<dbReference type="InterPro" id="IPR006626">
    <property type="entry name" value="PbH1"/>
</dbReference>
<dbReference type="EMBL" id="FNUC01000001">
    <property type="protein sequence ID" value="SED68713.1"/>
    <property type="molecule type" value="Genomic_DNA"/>
</dbReference>
<dbReference type="SUPFAM" id="SSF51126">
    <property type="entry name" value="Pectin lyase-like"/>
    <property type="match status" value="2"/>
</dbReference>
<dbReference type="PROSITE" id="PS51318">
    <property type="entry name" value="TAT"/>
    <property type="match status" value="1"/>
</dbReference>
<evidence type="ECO:0000313" key="5">
    <source>
        <dbReference type="EMBL" id="SED68713.1"/>
    </source>
</evidence>
<dbReference type="RefSeq" id="WP_069111267.1">
    <property type="nucleotide sequence ID" value="NZ_FNUC01000001.1"/>
</dbReference>
<dbReference type="Gene3D" id="2.160.20.10">
    <property type="entry name" value="Single-stranded right-handed beta-helix, Pectin lyase-like"/>
    <property type="match status" value="2"/>
</dbReference>
<feature type="chain" id="PRO_5010223809" evidence="2">
    <location>
        <begin position="36"/>
        <end position="519"/>
    </location>
</feature>
<gene>
    <name evidence="5" type="ORF">SAMN04488561_0264</name>
</gene>
<feature type="region of interest" description="Disordered" evidence="1">
    <location>
        <begin position="497"/>
        <end position="519"/>
    </location>
</feature>
<proteinExistence type="predicted"/>
<reference evidence="6" key="1">
    <citation type="submission" date="2016-10" db="EMBL/GenBank/DDBJ databases">
        <authorList>
            <person name="Varghese N."/>
            <person name="Submissions S."/>
        </authorList>
    </citation>
    <scope>NUCLEOTIDE SEQUENCE [LARGE SCALE GENOMIC DNA]</scope>
    <source>
        <strain evidence="6">DSM 45237</strain>
    </source>
</reference>
<feature type="domain" description="Rhamnogalacturonase A/B/Epimerase-like pectate lyase" evidence="3">
    <location>
        <begin position="59"/>
        <end position="167"/>
    </location>
</feature>
<evidence type="ECO:0000259" key="3">
    <source>
        <dbReference type="Pfam" id="PF12708"/>
    </source>
</evidence>
<dbReference type="InterPro" id="IPR011050">
    <property type="entry name" value="Pectin_lyase_fold/virulence"/>
</dbReference>
<protein>
    <submittedName>
        <fullName evidence="5">Parallel beta-helix repeat (Two copies)</fullName>
    </submittedName>
</protein>
<sequence length="519" mass="52995">MTTPPHHPARRNLLRVAAAGAVSAAGLAAATPAWGRTTAAPASPPPGLSDPVQRGDLVVDVRDHGAVGDGVADDTAAIQAALDEGRGRTVYIPPGTYPVSTMLTVFGGTTVLATATTVIRRTDGPSIVGNGVLGDMTATGFDGESDIVIQGGVWDVNASNVALNGNGFSFSHGRNIRVYDVRVRDVQGWHAMELNAVETVRVVNCRFEGFSDPQGNRQYSEAVHMDYAGGPGHFTLFGAPDFYGCKDVEVSGCYAGPSADFPSYPRLVGSHGGPDGHQHTGLRVVSNYADQCTEWAVRLYDWLDGVVQGNQIVGGGGGIQIGPAGVQTGGNVVVSGNTLRGLAGVQEAAGRPPDAAICVGRLNNARTHRLTVADNVVEGVAMEGISVYRTDGCVVSGNVVEDCEGAGIRLHDAPRAVVTSNAVARTGGESIVVADASNAALVAQNRADDATAAGVRVTGTVAEVVVRGNVVRGDAAYGIAIGAGATGTWHTGNDLRGGYTTGPVDDQGSGSLTDPAGVA</sequence>
<dbReference type="InterPro" id="IPR006311">
    <property type="entry name" value="TAT_signal"/>
</dbReference>
<dbReference type="AlphaFoldDB" id="A0A1H5CPZ6"/>
<dbReference type="OrthoDB" id="4215965at2"/>
<evidence type="ECO:0000256" key="1">
    <source>
        <dbReference type="SAM" id="MobiDB-lite"/>
    </source>
</evidence>
<dbReference type="SMART" id="SM00710">
    <property type="entry name" value="PbH1"/>
    <property type="match status" value="9"/>
</dbReference>
<name>A0A1H5CPZ6_9ACTN</name>
<dbReference type="STRING" id="561176.SAMN04488561_0264"/>
<keyword evidence="2" id="KW-0732">Signal</keyword>
<dbReference type="Pfam" id="PF12708">
    <property type="entry name" value="Pect-lyase_RHGA_epim"/>
    <property type="match status" value="1"/>
</dbReference>
<dbReference type="Pfam" id="PF13229">
    <property type="entry name" value="Beta_helix"/>
    <property type="match status" value="1"/>
</dbReference>
<keyword evidence="6" id="KW-1185">Reference proteome</keyword>
<organism evidence="5 6">
    <name type="scientific">Jiangella alba</name>
    <dbReference type="NCBI Taxonomy" id="561176"/>
    <lineage>
        <taxon>Bacteria</taxon>
        <taxon>Bacillati</taxon>
        <taxon>Actinomycetota</taxon>
        <taxon>Actinomycetes</taxon>
        <taxon>Jiangellales</taxon>
        <taxon>Jiangellaceae</taxon>
        <taxon>Jiangella</taxon>
    </lineage>
</organism>
<feature type="signal peptide" evidence="2">
    <location>
        <begin position="1"/>
        <end position="35"/>
    </location>
</feature>
<dbReference type="InterPro" id="IPR039448">
    <property type="entry name" value="Beta_helix"/>
</dbReference>
<evidence type="ECO:0000313" key="6">
    <source>
        <dbReference type="Proteomes" id="UP000181980"/>
    </source>
</evidence>